<reference evidence="2" key="1">
    <citation type="submission" date="2022-08" db="EMBL/GenBank/DDBJ databases">
        <title>Nisaea acidiphila sp. nov., isolated from a marine algal debris and emended description of the genus Nisaea Urios et al. 2008.</title>
        <authorList>
            <person name="Kwon K."/>
        </authorList>
    </citation>
    <scope>NUCLEOTIDE SEQUENCE</scope>
    <source>
        <strain evidence="2">MEBiC11861</strain>
    </source>
</reference>
<dbReference type="PANTHER" id="PTHR46142">
    <property type="match status" value="1"/>
</dbReference>
<dbReference type="Gene3D" id="3.10.180.10">
    <property type="entry name" value="2,3-Dihydroxybiphenyl 1,2-Dioxygenase, domain 1"/>
    <property type="match status" value="1"/>
</dbReference>
<accession>A0A9J7AUL7</accession>
<dbReference type="Proteomes" id="UP001060336">
    <property type="component" value="Chromosome"/>
</dbReference>
<dbReference type="EMBL" id="CP102480">
    <property type="protein sequence ID" value="UUX51024.1"/>
    <property type="molecule type" value="Genomic_DNA"/>
</dbReference>
<name>A0A9J7AUL7_9PROT</name>
<dbReference type="PANTHER" id="PTHR46142:SF3">
    <property type="entry name" value="F18B13.24 PROTEIN"/>
    <property type="match status" value="1"/>
</dbReference>
<dbReference type="InterPro" id="IPR037523">
    <property type="entry name" value="VOC_core"/>
</dbReference>
<sequence>MALKTLDHVNIRTKNLDAMVAWYGRVLDMHPGERPPFPFPGAWLYANGAAMVHLVGVTSDPAPYRPDAQLEHFAIQAEGLSDFLVHLRKEKVAYRCGVLPEMGIQQVNIHDYDGNHIHVDFAPGEKADLTDYDGS</sequence>
<dbReference type="AlphaFoldDB" id="A0A9J7AUL7"/>
<evidence type="ECO:0000259" key="1">
    <source>
        <dbReference type="PROSITE" id="PS51819"/>
    </source>
</evidence>
<dbReference type="Pfam" id="PF00903">
    <property type="entry name" value="Glyoxalase"/>
    <property type="match status" value="1"/>
</dbReference>
<feature type="domain" description="VOC" evidence="1">
    <location>
        <begin position="5"/>
        <end position="122"/>
    </location>
</feature>
<keyword evidence="3" id="KW-1185">Reference proteome</keyword>
<evidence type="ECO:0000313" key="3">
    <source>
        <dbReference type="Proteomes" id="UP001060336"/>
    </source>
</evidence>
<dbReference type="KEGG" id="naci:NUH88_04865"/>
<dbReference type="SUPFAM" id="SSF54593">
    <property type="entry name" value="Glyoxalase/Bleomycin resistance protein/Dihydroxybiphenyl dioxygenase"/>
    <property type="match status" value="1"/>
</dbReference>
<evidence type="ECO:0000313" key="2">
    <source>
        <dbReference type="EMBL" id="UUX51024.1"/>
    </source>
</evidence>
<protein>
    <submittedName>
        <fullName evidence="2">VOC family protein</fullName>
    </submittedName>
</protein>
<organism evidence="2 3">
    <name type="scientific">Nisaea acidiphila</name>
    <dbReference type="NCBI Taxonomy" id="1862145"/>
    <lineage>
        <taxon>Bacteria</taxon>
        <taxon>Pseudomonadati</taxon>
        <taxon>Pseudomonadota</taxon>
        <taxon>Alphaproteobacteria</taxon>
        <taxon>Rhodospirillales</taxon>
        <taxon>Thalassobaculaceae</taxon>
        <taxon>Nisaea</taxon>
    </lineage>
</organism>
<dbReference type="PROSITE" id="PS51819">
    <property type="entry name" value="VOC"/>
    <property type="match status" value="1"/>
</dbReference>
<dbReference type="InterPro" id="IPR004360">
    <property type="entry name" value="Glyas_Fos-R_dOase_dom"/>
</dbReference>
<dbReference type="InterPro" id="IPR029068">
    <property type="entry name" value="Glyas_Bleomycin-R_OHBP_Dase"/>
</dbReference>
<dbReference type="RefSeq" id="WP_257770296.1">
    <property type="nucleotide sequence ID" value="NZ_CP102480.1"/>
</dbReference>
<gene>
    <name evidence="2" type="ORF">NUH88_04865</name>
</gene>
<proteinExistence type="predicted"/>